<dbReference type="OMA" id="HMVITIH"/>
<evidence type="ECO:0000256" key="6">
    <source>
        <dbReference type="SAM" id="Coils"/>
    </source>
</evidence>
<dbReference type="InterPro" id="IPR008984">
    <property type="entry name" value="SMAD_FHA_dom_sf"/>
</dbReference>
<evidence type="ECO:0000256" key="1">
    <source>
        <dbReference type="ARBA" id="ARBA00022741"/>
    </source>
</evidence>
<dbReference type="CDD" id="cd22709">
    <property type="entry name" value="FHA_KIF28P"/>
    <property type="match status" value="1"/>
</dbReference>
<comment type="similarity">
    <text evidence="5">Belongs to the TRAFAC class myosin-kinesin ATPase superfamily. Kinesin family.</text>
</comment>
<dbReference type="Pfam" id="PF00498">
    <property type="entry name" value="FHA"/>
    <property type="match status" value="1"/>
</dbReference>
<dbReference type="GO" id="GO:0008017">
    <property type="term" value="F:microtubule binding"/>
    <property type="evidence" value="ECO:0007669"/>
    <property type="project" value="InterPro"/>
</dbReference>
<gene>
    <name evidence="8" type="ORF">chiPu_0012892</name>
</gene>
<evidence type="ECO:0000259" key="7">
    <source>
        <dbReference type="PROSITE" id="PS50067"/>
    </source>
</evidence>
<dbReference type="InterPro" id="IPR001752">
    <property type="entry name" value="Kinesin_motor_dom"/>
</dbReference>
<dbReference type="SUPFAM" id="SSF49879">
    <property type="entry name" value="SMAD/FHA domain"/>
    <property type="match status" value="1"/>
</dbReference>
<evidence type="ECO:0000256" key="5">
    <source>
        <dbReference type="PROSITE-ProRule" id="PRU00283"/>
    </source>
</evidence>
<keyword evidence="2 5" id="KW-0067">ATP-binding</keyword>
<protein>
    <recommendedName>
        <fullName evidence="7">Kinesin motor domain-containing protein</fullName>
    </recommendedName>
</protein>
<dbReference type="PROSITE" id="PS50067">
    <property type="entry name" value="KINESIN_MOTOR_2"/>
    <property type="match status" value="2"/>
</dbReference>
<sequence length="870" mass="99404">MLSADSVQVAVRVRPFNQMEKDAGSCCIISMVLNSITVCHPRNRNNTKTFLFDLSYWSHNGFIKNKEGILIPDGPASKYADQKRVFDDLGQEMLNNAWKGYNATLLAYGQTGSGKSYSMIGYGPDRGIIPLTCDGMFKIIHQNQEPDKQYQIATVSPADICYEETLSTLRYAERTKNIRNKAVINENPTERLILELRAENAKLRSTITKIRNTGLRVEEEMKELRQSLAENERQMAEIQTSWEEQLEKAQQEWEQKYKTLTQERRMIQMFPYLVNVNVDPQLSGFVHLFVQDGETVIGQSAGFPQAIVIKGFGVADKHAIITNLDNKVTLEPCGQAKVILNGALLLTKVPLKHLDRLILGSNSTYLYVGFPCERNGEDMSKYDYDFFQSELAAVEGFDRDALGLSNRNKKVDPSVLAVFLDYIRVKPLVAEANQISEELSKDLRFELEVKNLALTDSRGHDLVKEVIVKVTNKATHQVWVWSKAKFVNRKFIMEDIYQHFIDGKTISLDRESDPFWDPIDVVHLGTAYVWLQSLNYCIPLEEHVEFHNSQGEEEAVLQMNLVPCTPTGQPLSEDEILIDPTEMVGQRLDFQVQIKQCLGIRWLKQNSMRGIQIQYHVLNHPCPFCTKPIWNTVNARIDQVMQFTVKSVSEELLNYLQNHALVLDLWGLQEDCTEISSPSDDIELTDEGSIIIDCVRPQLPSSVEIDDDQLSELYIKLSKLEQEIELLRDVNRTLRKDNVSIKSTLRKMSDASRPDEKSFHRKNAEAFGSKGTPKASYEVDFAKALKTFYQSMNRVRNQLLGLRRHRPPGDDVETLRLYLDNQTRIIRDFGDSLELCMNTLKNDVSLIVKKKKGTTCGVLWQSEASFFKKQ</sequence>
<dbReference type="GO" id="GO:0005524">
    <property type="term" value="F:ATP binding"/>
    <property type="evidence" value="ECO:0007669"/>
    <property type="project" value="UniProtKB-UniRule"/>
</dbReference>
<dbReference type="OrthoDB" id="3176171at2759"/>
<dbReference type="Pfam" id="PF00225">
    <property type="entry name" value="Kinesin"/>
    <property type="match status" value="1"/>
</dbReference>
<dbReference type="InterPro" id="IPR027417">
    <property type="entry name" value="P-loop_NTPase"/>
</dbReference>
<dbReference type="SMART" id="SM00129">
    <property type="entry name" value="KISc"/>
    <property type="match status" value="1"/>
</dbReference>
<accession>A0A401SVI9</accession>
<evidence type="ECO:0000256" key="3">
    <source>
        <dbReference type="ARBA" id="ARBA00023054"/>
    </source>
</evidence>
<reference evidence="8 9" key="1">
    <citation type="journal article" date="2018" name="Nat. Ecol. Evol.">
        <title>Shark genomes provide insights into elasmobranch evolution and the origin of vertebrates.</title>
        <authorList>
            <person name="Hara Y"/>
            <person name="Yamaguchi K"/>
            <person name="Onimaru K"/>
            <person name="Kadota M"/>
            <person name="Koyanagi M"/>
            <person name="Keeley SD"/>
            <person name="Tatsumi K"/>
            <person name="Tanaka K"/>
            <person name="Motone F"/>
            <person name="Kageyama Y"/>
            <person name="Nozu R"/>
            <person name="Adachi N"/>
            <person name="Nishimura O"/>
            <person name="Nakagawa R"/>
            <person name="Tanegashima C"/>
            <person name="Kiyatake I"/>
            <person name="Matsumoto R"/>
            <person name="Murakumo K"/>
            <person name="Nishida K"/>
            <person name="Terakita A"/>
            <person name="Kuratani S"/>
            <person name="Sato K"/>
            <person name="Hyodo S Kuraku.S."/>
        </authorList>
    </citation>
    <scope>NUCLEOTIDE SEQUENCE [LARGE SCALE GENOMIC DNA]</scope>
</reference>
<feature type="binding site" evidence="5">
    <location>
        <begin position="109"/>
        <end position="116"/>
    </location>
    <ligand>
        <name>ATP</name>
        <dbReference type="ChEBI" id="CHEBI:30616"/>
    </ligand>
</feature>
<evidence type="ECO:0000313" key="8">
    <source>
        <dbReference type="EMBL" id="GCC34419.1"/>
    </source>
</evidence>
<dbReference type="InterPro" id="IPR000253">
    <property type="entry name" value="FHA_dom"/>
</dbReference>
<organism evidence="8 9">
    <name type="scientific">Chiloscyllium punctatum</name>
    <name type="common">Brownbanded bambooshark</name>
    <name type="synonym">Hemiscyllium punctatum</name>
    <dbReference type="NCBI Taxonomy" id="137246"/>
    <lineage>
        <taxon>Eukaryota</taxon>
        <taxon>Metazoa</taxon>
        <taxon>Chordata</taxon>
        <taxon>Craniata</taxon>
        <taxon>Vertebrata</taxon>
        <taxon>Chondrichthyes</taxon>
        <taxon>Elasmobranchii</taxon>
        <taxon>Galeomorphii</taxon>
        <taxon>Galeoidea</taxon>
        <taxon>Orectolobiformes</taxon>
        <taxon>Hemiscylliidae</taxon>
        <taxon>Chiloscyllium</taxon>
    </lineage>
</organism>
<dbReference type="Gene3D" id="2.60.200.20">
    <property type="match status" value="1"/>
</dbReference>
<dbReference type="Proteomes" id="UP000287033">
    <property type="component" value="Unassembled WGS sequence"/>
</dbReference>
<feature type="coiled-coil region" evidence="6">
    <location>
        <begin position="710"/>
        <end position="737"/>
    </location>
</feature>
<feature type="domain" description="Kinesin motor" evidence="7">
    <location>
        <begin position="6"/>
        <end position="152"/>
    </location>
</feature>
<feature type="coiled-coil region" evidence="6">
    <location>
        <begin position="193"/>
        <end position="263"/>
    </location>
</feature>
<evidence type="ECO:0000256" key="2">
    <source>
        <dbReference type="ARBA" id="ARBA00022840"/>
    </source>
</evidence>
<keyword evidence="3 6" id="KW-0175">Coiled coil</keyword>
<dbReference type="SUPFAM" id="SSF52540">
    <property type="entry name" value="P-loop containing nucleoside triphosphate hydrolases"/>
    <property type="match status" value="1"/>
</dbReference>
<dbReference type="STRING" id="137246.A0A401SVI9"/>
<name>A0A401SVI9_CHIPU</name>
<keyword evidence="9" id="KW-1185">Reference proteome</keyword>
<keyword evidence="4 5" id="KW-0505">Motor protein</keyword>
<dbReference type="InterPro" id="IPR036961">
    <property type="entry name" value="Kinesin_motor_dom_sf"/>
</dbReference>
<keyword evidence="1 5" id="KW-0547">Nucleotide-binding</keyword>
<dbReference type="GO" id="GO:0003777">
    <property type="term" value="F:microtubule motor activity"/>
    <property type="evidence" value="ECO:0007669"/>
    <property type="project" value="InterPro"/>
</dbReference>
<dbReference type="GO" id="GO:0007018">
    <property type="term" value="P:microtubule-based movement"/>
    <property type="evidence" value="ECO:0007669"/>
    <property type="project" value="InterPro"/>
</dbReference>
<proteinExistence type="inferred from homology"/>
<dbReference type="Gene3D" id="3.40.850.10">
    <property type="entry name" value="Kinesin motor domain"/>
    <property type="match status" value="2"/>
</dbReference>
<comment type="caution">
    <text evidence="5">Lacks conserved residue(s) required for the propagation of feature annotation.</text>
</comment>
<dbReference type="AlphaFoldDB" id="A0A401SVI9"/>
<dbReference type="FunFam" id="2.60.200.20:FF:000034">
    <property type="entry name" value="kinesin-like protein KIF28P"/>
    <property type="match status" value="1"/>
</dbReference>
<comment type="caution">
    <text evidence="8">The sequence shown here is derived from an EMBL/GenBank/DDBJ whole genome shotgun (WGS) entry which is preliminary data.</text>
</comment>
<evidence type="ECO:0000313" key="9">
    <source>
        <dbReference type="Proteomes" id="UP000287033"/>
    </source>
</evidence>
<dbReference type="PANTHER" id="PTHR47117">
    <property type="entry name" value="STAR-RELATED LIPID TRANSFER PROTEIN 9"/>
    <property type="match status" value="1"/>
</dbReference>
<feature type="domain" description="Kinesin motor" evidence="7">
    <location>
        <begin position="153"/>
        <end position="178"/>
    </location>
</feature>
<evidence type="ECO:0000256" key="4">
    <source>
        <dbReference type="ARBA" id="ARBA00023175"/>
    </source>
</evidence>
<dbReference type="EMBL" id="BEZZ01000596">
    <property type="protein sequence ID" value="GCC34419.1"/>
    <property type="molecule type" value="Genomic_DNA"/>
</dbReference>